<dbReference type="GO" id="GO:0016212">
    <property type="term" value="F:kynurenine-oxoglutarate transaminase activity"/>
    <property type="evidence" value="ECO:0007669"/>
    <property type="project" value="TreeGrafter"/>
</dbReference>
<evidence type="ECO:0000313" key="8">
    <source>
        <dbReference type="Proteomes" id="UP000281594"/>
    </source>
</evidence>
<dbReference type="Gene3D" id="3.40.640.10">
    <property type="entry name" value="Type I PLP-dependent aspartate aminotransferase-like (Major domain)"/>
    <property type="match status" value="1"/>
</dbReference>
<protein>
    <submittedName>
        <fullName evidence="7">Aminotransferase</fullName>
    </submittedName>
</protein>
<comment type="cofactor">
    <cofactor evidence="1">
        <name>pyridoxal 5'-phosphate</name>
        <dbReference type="ChEBI" id="CHEBI:597326"/>
    </cofactor>
</comment>
<keyword evidence="3 7" id="KW-0808">Transferase</keyword>
<evidence type="ECO:0000256" key="5">
    <source>
        <dbReference type="SAM" id="MobiDB-lite"/>
    </source>
</evidence>
<gene>
    <name evidence="7" type="ORF">D3C57_124985</name>
</gene>
<dbReference type="InterPro" id="IPR051326">
    <property type="entry name" value="Kynurenine-oxoglutarate_AT"/>
</dbReference>
<organism evidence="7 8">
    <name type="scientific">Streptomyces rapamycinicus (strain ATCC 29253 / DSM 41530 / NRRL 5491 / AYB-994)</name>
    <name type="common">Streptomyces hygroscopicus (strain ATCC 29253)</name>
    <dbReference type="NCBI Taxonomy" id="1343740"/>
    <lineage>
        <taxon>Bacteria</taxon>
        <taxon>Bacillati</taxon>
        <taxon>Actinomycetota</taxon>
        <taxon>Actinomycetes</taxon>
        <taxon>Kitasatosporales</taxon>
        <taxon>Streptomycetaceae</taxon>
        <taxon>Streptomyces</taxon>
        <taxon>Streptomyces violaceusniger group</taxon>
    </lineage>
</organism>
<evidence type="ECO:0000256" key="1">
    <source>
        <dbReference type="ARBA" id="ARBA00001933"/>
    </source>
</evidence>
<dbReference type="EMBL" id="QYCY01000001">
    <property type="protein sequence ID" value="RLV81700.1"/>
    <property type="molecule type" value="Genomic_DNA"/>
</dbReference>
<keyword evidence="4" id="KW-0663">Pyridoxal phosphate</keyword>
<dbReference type="PANTHER" id="PTHR43807:SF20">
    <property type="entry name" value="FI04487P"/>
    <property type="match status" value="1"/>
</dbReference>
<dbReference type="Pfam" id="PF00155">
    <property type="entry name" value="Aminotran_1_2"/>
    <property type="match status" value="1"/>
</dbReference>
<feature type="region of interest" description="Disordered" evidence="5">
    <location>
        <begin position="105"/>
        <end position="133"/>
    </location>
</feature>
<dbReference type="Proteomes" id="UP000281594">
    <property type="component" value="Unassembled WGS sequence"/>
</dbReference>
<name>A0A3L8RQZ3_STRRN</name>
<dbReference type="InterPro" id="IPR015424">
    <property type="entry name" value="PyrdxlP-dep_Trfase"/>
</dbReference>
<keyword evidence="2 7" id="KW-0032">Aminotransferase</keyword>
<evidence type="ECO:0000256" key="2">
    <source>
        <dbReference type="ARBA" id="ARBA00022576"/>
    </source>
</evidence>
<evidence type="ECO:0000259" key="6">
    <source>
        <dbReference type="Pfam" id="PF00155"/>
    </source>
</evidence>
<evidence type="ECO:0000313" key="7">
    <source>
        <dbReference type="EMBL" id="RLV81700.1"/>
    </source>
</evidence>
<evidence type="ECO:0000256" key="4">
    <source>
        <dbReference type="ARBA" id="ARBA00022898"/>
    </source>
</evidence>
<dbReference type="GO" id="GO:0030170">
    <property type="term" value="F:pyridoxal phosphate binding"/>
    <property type="evidence" value="ECO:0007669"/>
    <property type="project" value="InterPro"/>
</dbReference>
<reference evidence="7 8" key="1">
    <citation type="journal article" date="2018" name="J. Biol. Chem.">
        <title>Discovery of the actinoplanic acid pathway in Streptomyces rapamycinicus reveals a genetically conserved synergism with rapamycin.</title>
        <authorList>
            <person name="Mrak P."/>
            <person name="Krastel P."/>
            <person name="Pivk Lukancic P."/>
            <person name="Tao J."/>
            <person name="Pistorius D."/>
            <person name="Moore C.M."/>
        </authorList>
    </citation>
    <scope>NUCLEOTIDE SEQUENCE [LARGE SCALE GENOMIC DNA]</scope>
    <source>
        <strain evidence="7 8">NRRL 5491</strain>
    </source>
</reference>
<accession>A0A3L8RQZ3</accession>
<dbReference type="InterPro" id="IPR004839">
    <property type="entry name" value="Aminotransferase_I/II_large"/>
</dbReference>
<feature type="domain" description="Aminotransferase class I/classII large" evidence="6">
    <location>
        <begin position="2"/>
        <end position="114"/>
    </location>
</feature>
<dbReference type="PANTHER" id="PTHR43807">
    <property type="entry name" value="FI04487P"/>
    <property type="match status" value="1"/>
</dbReference>
<comment type="caution">
    <text evidence="7">The sequence shown here is derived from an EMBL/GenBank/DDBJ whole genome shotgun (WGS) entry which is preliminary data.</text>
</comment>
<proteinExistence type="predicted"/>
<dbReference type="GO" id="GO:0005737">
    <property type="term" value="C:cytoplasm"/>
    <property type="evidence" value="ECO:0007669"/>
    <property type="project" value="TreeGrafter"/>
</dbReference>
<dbReference type="SUPFAM" id="SSF53383">
    <property type="entry name" value="PLP-dependent transferases"/>
    <property type="match status" value="1"/>
</dbReference>
<dbReference type="AlphaFoldDB" id="A0A3L8RQZ3"/>
<evidence type="ECO:0000256" key="3">
    <source>
        <dbReference type="ARBA" id="ARBA00022679"/>
    </source>
</evidence>
<dbReference type="InterPro" id="IPR015421">
    <property type="entry name" value="PyrdxlP-dep_Trfase_major"/>
</dbReference>
<sequence length="133" mass="14412">MVLTAKDQSAIAALAIKHDLLVVTDEVDERLVYEGSHRPIAALPGMRERTVTIGSAGKTFFFTGWKVGWDTSPARHRSADGRFTLPSHSTSRARVMATKSWLRDSSLRSRPVSETSASGVREPSGIVASCSGR</sequence>